<dbReference type="Gene3D" id="3.40.50.300">
    <property type="entry name" value="P-loop containing nucleotide triphosphate hydrolases"/>
    <property type="match status" value="1"/>
</dbReference>
<keyword evidence="2" id="KW-0547">Nucleotide-binding</keyword>
<dbReference type="InterPro" id="IPR003593">
    <property type="entry name" value="AAA+_ATPase"/>
</dbReference>
<feature type="domain" description="ABC transporter" evidence="4">
    <location>
        <begin position="3"/>
        <end position="235"/>
    </location>
</feature>
<organism evidence="5 6">
    <name type="scientific">Chitinophaga hostae</name>
    <dbReference type="NCBI Taxonomy" id="2831022"/>
    <lineage>
        <taxon>Bacteria</taxon>
        <taxon>Pseudomonadati</taxon>
        <taxon>Bacteroidota</taxon>
        <taxon>Chitinophagia</taxon>
        <taxon>Chitinophagales</taxon>
        <taxon>Chitinophagaceae</taxon>
        <taxon>Chitinophaga</taxon>
    </lineage>
</organism>
<dbReference type="EMBL" id="JAGTXB010000021">
    <property type="protein sequence ID" value="MBS0031357.1"/>
    <property type="molecule type" value="Genomic_DNA"/>
</dbReference>
<dbReference type="PROSITE" id="PS50893">
    <property type="entry name" value="ABC_TRANSPORTER_2"/>
    <property type="match status" value="1"/>
</dbReference>
<evidence type="ECO:0000259" key="4">
    <source>
        <dbReference type="PROSITE" id="PS50893"/>
    </source>
</evidence>
<evidence type="ECO:0000256" key="2">
    <source>
        <dbReference type="ARBA" id="ARBA00022741"/>
    </source>
</evidence>
<dbReference type="GO" id="GO:0005524">
    <property type="term" value="F:ATP binding"/>
    <property type="evidence" value="ECO:0007669"/>
    <property type="project" value="UniProtKB-KW"/>
</dbReference>
<dbReference type="PROSITE" id="PS00211">
    <property type="entry name" value="ABC_TRANSPORTER_1"/>
    <property type="match status" value="1"/>
</dbReference>
<dbReference type="RefSeq" id="WP_211976519.1">
    <property type="nucleotide sequence ID" value="NZ_CBFHAM010000067.1"/>
</dbReference>
<comment type="caution">
    <text evidence="5">The sequence shown here is derived from an EMBL/GenBank/DDBJ whole genome shotgun (WGS) entry which is preliminary data.</text>
</comment>
<evidence type="ECO:0000313" key="6">
    <source>
        <dbReference type="Proteomes" id="UP000676386"/>
    </source>
</evidence>
<keyword evidence="6" id="KW-1185">Reference proteome</keyword>
<dbReference type="InterPro" id="IPR027417">
    <property type="entry name" value="P-loop_NTPase"/>
</dbReference>
<dbReference type="SUPFAM" id="SSF52540">
    <property type="entry name" value="P-loop containing nucleoside triphosphate hydrolases"/>
    <property type="match status" value="1"/>
</dbReference>
<reference evidence="5 6" key="1">
    <citation type="submission" date="2021-04" db="EMBL/GenBank/DDBJ databases">
        <title>Chitinophaga sp. nov., isolated from the rhizosphere soil.</title>
        <authorList>
            <person name="He S."/>
        </authorList>
    </citation>
    <scope>NUCLEOTIDE SEQUENCE [LARGE SCALE GENOMIC DNA]</scope>
    <source>
        <strain evidence="5 6">2R12</strain>
    </source>
</reference>
<name>A0ABS5J810_9BACT</name>
<gene>
    <name evidence="5" type="ORF">KE626_28765</name>
</gene>
<evidence type="ECO:0000256" key="1">
    <source>
        <dbReference type="ARBA" id="ARBA00022448"/>
    </source>
</evidence>
<protein>
    <submittedName>
        <fullName evidence="5">ABC transporter ATP-binding protein</fullName>
    </submittedName>
</protein>
<dbReference type="InterPro" id="IPR017871">
    <property type="entry name" value="ABC_transporter-like_CS"/>
</dbReference>
<dbReference type="InterPro" id="IPR051782">
    <property type="entry name" value="ABC_Transporter_VariousFunc"/>
</dbReference>
<dbReference type="PANTHER" id="PTHR42939:SF1">
    <property type="entry name" value="ABC TRANSPORTER ATP-BINDING PROTEIN ALBC-RELATED"/>
    <property type="match status" value="1"/>
</dbReference>
<sequence length="252" mass="27903">MSVQLESISKSYDGKLFAVENITFSIPGDAVYCLLGSNGSGKSTLLNIIANIIEPTTGQLTINDHSYATAPLLIKQKMGVQSQFNQVIGELNAFDFLSWIGLLYNMPQPELLTQRRNLLAYFFEEEEDLRKPAKTYSSGMQKKLAICAAVLHKPDLLILDEPFANLDPVACHKLCDFISAYRASQRIILISSHDLLYVSKVATHIGILHKKALVFNDTASHFTDNVEGSIDAALLKYLNPPSRDLSLIESIV</sequence>
<dbReference type="PANTHER" id="PTHR42939">
    <property type="entry name" value="ABC TRANSPORTER ATP-BINDING PROTEIN ALBC-RELATED"/>
    <property type="match status" value="1"/>
</dbReference>
<keyword evidence="3 5" id="KW-0067">ATP-binding</keyword>
<evidence type="ECO:0000313" key="5">
    <source>
        <dbReference type="EMBL" id="MBS0031357.1"/>
    </source>
</evidence>
<evidence type="ECO:0000256" key="3">
    <source>
        <dbReference type="ARBA" id="ARBA00022840"/>
    </source>
</evidence>
<proteinExistence type="predicted"/>
<accession>A0ABS5J810</accession>
<keyword evidence="1" id="KW-0813">Transport</keyword>
<dbReference type="Proteomes" id="UP000676386">
    <property type="component" value="Unassembled WGS sequence"/>
</dbReference>
<dbReference type="CDD" id="cd03230">
    <property type="entry name" value="ABC_DR_subfamily_A"/>
    <property type="match status" value="1"/>
</dbReference>
<dbReference type="Pfam" id="PF00005">
    <property type="entry name" value="ABC_tran"/>
    <property type="match status" value="1"/>
</dbReference>
<dbReference type="InterPro" id="IPR003439">
    <property type="entry name" value="ABC_transporter-like_ATP-bd"/>
</dbReference>
<dbReference type="SMART" id="SM00382">
    <property type="entry name" value="AAA"/>
    <property type="match status" value="1"/>
</dbReference>